<dbReference type="SUPFAM" id="SSF54928">
    <property type="entry name" value="RNA-binding domain, RBD"/>
    <property type="match status" value="2"/>
</dbReference>
<name>A0AAJ0M9R6_9PEZI</name>
<evidence type="ECO:0000256" key="5">
    <source>
        <dbReference type="PROSITE-ProRule" id="PRU00176"/>
    </source>
</evidence>
<feature type="region of interest" description="Disordered" evidence="6">
    <location>
        <begin position="591"/>
        <end position="666"/>
    </location>
</feature>
<dbReference type="Gene3D" id="3.30.70.330">
    <property type="match status" value="2"/>
</dbReference>
<feature type="region of interest" description="Disordered" evidence="6">
    <location>
        <begin position="169"/>
        <end position="500"/>
    </location>
</feature>
<feature type="region of interest" description="Disordered" evidence="6">
    <location>
        <begin position="1"/>
        <end position="42"/>
    </location>
</feature>
<dbReference type="GO" id="GO:0003729">
    <property type="term" value="F:mRNA binding"/>
    <property type="evidence" value="ECO:0007669"/>
    <property type="project" value="TreeGrafter"/>
</dbReference>
<keyword evidence="4" id="KW-0539">Nucleus</keyword>
<dbReference type="PANTHER" id="PTHR13112:SF0">
    <property type="entry name" value="FI21285P1"/>
    <property type="match status" value="1"/>
</dbReference>
<keyword evidence="5" id="KW-0694">RNA-binding</keyword>
<reference evidence="8" key="2">
    <citation type="submission" date="2023-06" db="EMBL/GenBank/DDBJ databases">
        <authorList>
            <consortium name="Lawrence Berkeley National Laboratory"/>
            <person name="Haridas S."/>
            <person name="Hensen N."/>
            <person name="Bonometti L."/>
            <person name="Westerberg I."/>
            <person name="Brannstrom I.O."/>
            <person name="Guillou S."/>
            <person name="Cros-Aarteil S."/>
            <person name="Calhoun S."/>
            <person name="Kuo A."/>
            <person name="Mondo S."/>
            <person name="Pangilinan J."/>
            <person name="Riley R."/>
            <person name="Labutti K."/>
            <person name="Andreopoulos B."/>
            <person name="Lipzen A."/>
            <person name="Chen C."/>
            <person name="Yanf M."/>
            <person name="Daum C."/>
            <person name="Ng V."/>
            <person name="Clum A."/>
            <person name="Steindorff A."/>
            <person name="Ohm R."/>
            <person name="Martin F."/>
            <person name="Silar P."/>
            <person name="Natvig D."/>
            <person name="Lalanne C."/>
            <person name="Gautier V."/>
            <person name="Ament-Velasquez S.L."/>
            <person name="Kruys A."/>
            <person name="Hutchinson M.I."/>
            <person name="Powell A.J."/>
            <person name="Barry K."/>
            <person name="Miller A.N."/>
            <person name="Grigoriev I.V."/>
            <person name="Debuchy R."/>
            <person name="Gladieux P."/>
            <person name="Thoren M.H."/>
            <person name="Johannesson H."/>
        </authorList>
    </citation>
    <scope>NUCLEOTIDE SEQUENCE</scope>
    <source>
        <strain evidence="8">CBS 955.72</strain>
    </source>
</reference>
<feature type="compositionally biased region" description="Basic and acidic residues" evidence="6">
    <location>
        <begin position="169"/>
        <end position="188"/>
    </location>
</feature>
<feature type="compositionally biased region" description="Basic and acidic residues" evidence="6">
    <location>
        <begin position="398"/>
        <end position="416"/>
    </location>
</feature>
<comment type="subcellular location">
    <subcellularLocation>
        <location evidence="1">Nucleus</location>
    </subcellularLocation>
</comment>
<dbReference type="EMBL" id="JAUIQD010000007">
    <property type="protein sequence ID" value="KAK3343862.1"/>
    <property type="molecule type" value="Genomic_DNA"/>
</dbReference>
<dbReference type="InterPro" id="IPR035979">
    <property type="entry name" value="RBD_domain_sf"/>
</dbReference>
<dbReference type="AlphaFoldDB" id="A0AAJ0M9R6"/>
<dbReference type="GO" id="GO:0005737">
    <property type="term" value="C:cytoplasm"/>
    <property type="evidence" value="ECO:0007669"/>
    <property type="project" value="TreeGrafter"/>
</dbReference>
<dbReference type="InterPro" id="IPR000504">
    <property type="entry name" value="RRM_dom"/>
</dbReference>
<comment type="caution">
    <text evidence="8">The sequence shown here is derived from an EMBL/GenBank/DDBJ whole genome shotgun (WGS) entry which is preliminary data.</text>
</comment>
<dbReference type="CDD" id="cd00590">
    <property type="entry name" value="RRM_SF"/>
    <property type="match status" value="1"/>
</dbReference>
<proteinExistence type="inferred from homology"/>
<sequence>MSTPKVLSRKANGTAGGQSTGDAPRSSRSKAHQEGEKVVIRRLPPGLTEDEFVTILGDAWKIGNGKVDWLTYWPGKTSQHPSKPSMPSRGYLHVKKRDELLSLSEAVRTAVWHDAKGTHTDSSLVFPPVVEFAIYKKTPSDRKRSDGRQGTIDQDPEFMTFLESLANPDAHKEGESDHGAEDNAKAEKPTTTPLIEHLREKKAAKAKETAAAKSSKHSRQDSHGGKGKTMAGTSEEPKKGSKGSKSEKASDKAPEKHRETVKILTKKAAADAAAEAAKAVALQIQASSQSSVPEAPPKSRRAGIAAAARILQRDLGLSPGNAHRKARQEAAKAEAEAKTSGPKEPPKEVAPAVQEPASPTTPVEPASSSATPKAQTAQAATSSGRNRQRRRGAGAGEDGARIKGDNKENVKGEKSTESPAPMVLTKTPVILLKKKDASAPAPLKSPSPAPSASSSAAPPASATVPTTGGSKNTSKQSSSKKGGGSASTPAPGATRAFIKHANQSQGVTDVLLREALQTFGTVTSVEMDRKKGFAYAEFADHESLAGAMAASPIPVAQATVQVLERKEVGGKKGAGGGSGGAKNSVAIPTAAAAEASNSAAQTSASASAAPAASTAGSADKSGGAQEKHRGGRRRGGRGRGDKESGGKEGGSKNTESGGSQAQTSAA</sequence>
<keyword evidence="9" id="KW-1185">Reference proteome</keyword>
<dbReference type="PANTHER" id="PTHR13112">
    <property type="entry name" value="UPF3 REGULATOR OF NONSENSE TRANSCRIPTS-LIKE PROTEIN"/>
    <property type="match status" value="1"/>
</dbReference>
<feature type="compositionally biased region" description="Basic and acidic residues" evidence="6">
    <location>
        <begin position="196"/>
        <end position="210"/>
    </location>
</feature>
<dbReference type="InterPro" id="IPR012677">
    <property type="entry name" value="Nucleotide-bd_a/b_plait_sf"/>
</dbReference>
<feature type="domain" description="RRM" evidence="7">
    <location>
        <begin position="494"/>
        <end position="572"/>
    </location>
</feature>
<evidence type="ECO:0000256" key="2">
    <source>
        <dbReference type="ARBA" id="ARBA00005991"/>
    </source>
</evidence>
<dbReference type="CDD" id="cd12455">
    <property type="entry name" value="RRM_like_Smg4_UPF3"/>
    <property type="match status" value="1"/>
</dbReference>
<feature type="compositionally biased region" description="Low complexity" evidence="6">
    <location>
        <begin position="266"/>
        <end position="281"/>
    </location>
</feature>
<dbReference type="GO" id="GO:0045727">
    <property type="term" value="P:positive regulation of translation"/>
    <property type="evidence" value="ECO:0007669"/>
    <property type="project" value="TreeGrafter"/>
</dbReference>
<feature type="compositionally biased region" description="Basic and acidic residues" evidence="6">
    <location>
        <begin position="327"/>
        <end position="337"/>
    </location>
</feature>
<evidence type="ECO:0000256" key="6">
    <source>
        <dbReference type="SAM" id="MobiDB-lite"/>
    </source>
</evidence>
<evidence type="ECO:0000256" key="4">
    <source>
        <dbReference type="ARBA" id="ARBA00023242"/>
    </source>
</evidence>
<dbReference type="InterPro" id="IPR005120">
    <property type="entry name" value="UPF3_dom"/>
</dbReference>
<feature type="compositionally biased region" description="Basic and acidic residues" evidence="6">
    <location>
        <begin position="235"/>
        <end position="261"/>
    </location>
</feature>
<dbReference type="Pfam" id="PF00076">
    <property type="entry name" value="RRM_1"/>
    <property type="match status" value="1"/>
</dbReference>
<evidence type="ECO:0000256" key="1">
    <source>
        <dbReference type="ARBA" id="ARBA00004123"/>
    </source>
</evidence>
<keyword evidence="3" id="KW-0866">Nonsense-mediated mRNA decay</keyword>
<evidence type="ECO:0000256" key="3">
    <source>
        <dbReference type="ARBA" id="ARBA00023161"/>
    </source>
</evidence>
<accession>A0AAJ0M9R6</accession>
<feature type="compositionally biased region" description="Low complexity" evidence="6">
    <location>
        <begin position="450"/>
        <end position="494"/>
    </location>
</feature>
<evidence type="ECO:0000259" key="7">
    <source>
        <dbReference type="PROSITE" id="PS50102"/>
    </source>
</evidence>
<dbReference type="GO" id="GO:0005730">
    <property type="term" value="C:nucleolus"/>
    <property type="evidence" value="ECO:0007669"/>
    <property type="project" value="TreeGrafter"/>
</dbReference>
<evidence type="ECO:0000313" key="8">
    <source>
        <dbReference type="EMBL" id="KAK3343862.1"/>
    </source>
</evidence>
<dbReference type="SMART" id="SM00360">
    <property type="entry name" value="RRM"/>
    <property type="match status" value="1"/>
</dbReference>
<protein>
    <submittedName>
        <fullName evidence="8">Smg-4/UPF3 family-domain-containing protein</fullName>
    </submittedName>
</protein>
<reference evidence="8" key="1">
    <citation type="journal article" date="2023" name="Mol. Phylogenet. Evol.">
        <title>Genome-scale phylogeny and comparative genomics of the fungal order Sordariales.</title>
        <authorList>
            <person name="Hensen N."/>
            <person name="Bonometti L."/>
            <person name="Westerberg I."/>
            <person name="Brannstrom I.O."/>
            <person name="Guillou S."/>
            <person name="Cros-Aarteil S."/>
            <person name="Calhoun S."/>
            <person name="Haridas S."/>
            <person name="Kuo A."/>
            <person name="Mondo S."/>
            <person name="Pangilinan J."/>
            <person name="Riley R."/>
            <person name="LaButti K."/>
            <person name="Andreopoulos B."/>
            <person name="Lipzen A."/>
            <person name="Chen C."/>
            <person name="Yan M."/>
            <person name="Daum C."/>
            <person name="Ng V."/>
            <person name="Clum A."/>
            <person name="Steindorff A."/>
            <person name="Ohm R.A."/>
            <person name="Martin F."/>
            <person name="Silar P."/>
            <person name="Natvig D.O."/>
            <person name="Lalanne C."/>
            <person name="Gautier V."/>
            <person name="Ament-Velasquez S.L."/>
            <person name="Kruys A."/>
            <person name="Hutchinson M.I."/>
            <person name="Powell A.J."/>
            <person name="Barry K."/>
            <person name="Miller A.N."/>
            <person name="Grigoriev I.V."/>
            <person name="Debuchy R."/>
            <person name="Gladieux P."/>
            <person name="Hiltunen Thoren M."/>
            <person name="Johannesson H."/>
        </authorList>
    </citation>
    <scope>NUCLEOTIDE SEQUENCE</scope>
    <source>
        <strain evidence="8">CBS 955.72</strain>
    </source>
</reference>
<dbReference type="PROSITE" id="PS50102">
    <property type="entry name" value="RRM"/>
    <property type="match status" value="1"/>
</dbReference>
<feature type="compositionally biased region" description="Low complexity" evidence="6">
    <location>
        <begin position="365"/>
        <end position="385"/>
    </location>
</feature>
<gene>
    <name evidence="8" type="ORF">B0T25DRAFT_309698</name>
</gene>
<dbReference type="InterPro" id="IPR039722">
    <property type="entry name" value="Upf3"/>
</dbReference>
<feature type="compositionally biased region" description="Basic and acidic residues" evidence="6">
    <location>
        <begin position="638"/>
        <end position="650"/>
    </location>
</feature>
<evidence type="ECO:0000313" key="9">
    <source>
        <dbReference type="Proteomes" id="UP001275084"/>
    </source>
</evidence>
<dbReference type="Pfam" id="PF03467">
    <property type="entry name" value="Smg4_UPF3"/>
    <property type="match status" value="1"/>
</dbReference>
<organism evidence="8 9">
    <name type="scientific">Lasiosphaeria hispida</name>
    <dbReference type="NCBI Taxonomy" id="260671"/>
    <lineage>
        <taxon>Eukaryota</taxon>
        <taxon>Fungi</taxon>
        <taxon>Dikarya</taxon>
        <taxon>Ascomycota</taxon>
        <taxon>Pezizomycotina</taxon>
        <taxon>Sordariomycetes</taxon>
        <taxon>Sordariomycetidae</taxon>
        <taxon>Sordariales</taxon>
        <taxon>Lasiosphaeriaceae</taxon>
        <taxon>Lasiosphaeria</taxon>
    </lineage>
</organism>
<comment type="similarity">
    <text evidence="2">Belongs to the RENT3 family.</text>
</comment>
<feature type="compositionally biased region" description="Low complexity" evidence="6">
    <location>
        <begin position="591"/>
        <end position="618"/>
    </location>
</feature>
<dbReference type="Proteomes" id="UP001275084">
    <property type="component" value="Unassembled WGS sequence"/>
</dbReference>
<dbReference type="GO" id="GO:0000184">
    <property type="term" value="P:nuclear-transcribed mRNA catabolic process, nonsense-mediated decay"/>
    <property type="evidence" value="ECO:0007669"/>
    <property type="project" value="UniProtKB-KW"/>
</dbReference>